<dbReference type="GO" id="GO:0035999">
    <property type="term" value="P:tetrahydrofolate interconversion"/>
    <property type="evidence" value="ECO:0007669"/>
    <property type="project" value="UniProtKB-UniPathway"/>
</dbReference>
<accession>A0A078KBI1</accession>
<evidence type="ECO:0000256" key="8">
    <source>
        <dbReference type="ARBA" id="ARBA00048628"/>
    </source>
</evidence>
<dbReference type="STRING" id="1495769.CEM_226"/>
<dbReference type="PANTHER" id="PTHR45754">
    <property type="entry name" value="METHYLENETETRAHYDROFOLATE REDUCTASE"/>
    <property type="match status" value="1"/>
</dbReference>
<keyword evidence="11" id="KW-1185">Reference proteome</keyword>
<evidence type="ECO:0000256" key="2">
    <source>
        <dbReference type="ARBA" id="ARBA00004777"/>
    </source>
</evidence>
<evidence type="ECO:0000256" key="4">
    <source>
        <dbReference type="ARBA" id="ARBA00022630"/>
    </source>
</evidence>
<dbReference type="GO" id="GO:0009086">
    <property type="term" value="P:methionine biosynthetic process"/>
    <property type="evidence" value="ECO:0007669"/>
    <property type="project" value="TreeGrafter"/>
</dbReference>
<dbReference type="PANTHER" id="PTHR45754:SF3">
    <property type="entry name" value="METHYLENETETRAHYDROFOLATE REDUCTASE (NADPH)"/>
    <property type="match status" value="1"/>
</dbReference>
<dbReference type="Proteomes" id="UP000032420">
    <property type="component" value="Chromosome I"/>
</dbReference>
<dbReference type="GO" id="GO:0071949">
    <property type="term" value="F:FAD binding"/>
    <property type="evidence" value="ECO:0007669"/>
    <property type="project" value="TreeGrafter"/>
</dbReference>
<evidence type="ECO:0000256" key="6">
    <source>
        <dbReference type="ARBA" id="ARBA00023002"/>
    </source>
</evidence>
<keyword evidence="5 9" id="KW-0274">FAD</keyword>
<evidence type="ECO:0000256" key="5">
    <source>
        <dbReference type="ARBA" id="ARBA00022827"/>
    </source>
</evidence>
<dbReference type="OrthoDB" id="9812555at2"/>
<protein>
    <recommendedName>
        <fullName evidence="9">Methylenetetrahydrofolate reductase</fullName>
    </recommendedName>
</protein>
<dbReference type="Gene3D" id="3.20.20.220">
    <property type="match status" value="1"/>
</dbReference>
<dbReference type="InterPro" id="IPR003171">
    <property type="entry name" value="Mehydrof_redctse-like"/>
</dbReference>
<comment type="similarity">
    <text evidence="3 9">Belongs to the methylenetetrahydrofolate reductase family.</text>
</comment>
<reference evidence="11" key="1">
    <citation type="submission" date="2014-07" db="EMBL/GenBank/DDBJ databases">
        <authorList>
            <person name="Santos-Garcia D."/>
        </authorList>
    </citation>
    <scope>NUCLEOTIDE SEQUENCE [LARGE SCALE GENOMIC DNA]</scope>
</reference>
<comment type="pathway">
    <text evidence="2 9">One-carbon metabolism; tetrahydrofolate interconversion.</text>
</comment>
<gene>
    <name evidence="10" type="primary">metF</name>
    <name evidence="10" type="ORF">CEM_226</name>
</gene>
<dbReference type="SUPFAM" id="SSF51730">
    <property type="entry name" value="FAD-linked oxidoreductase"/>
    <property type="match status" value="1"/>
</dbReference>
<dbReference type="UniPathway" id="UPA00193"/>
<dbReference type="Pfam" id="PF02219">
    <property type="entry name" value="MTHFR"/>
    <property type="match status" value="1"/>
</dbReference>
<dbReference type="PATRIC" id="fig|1495769.3.peg.208"/>
<dbReference type="InterPro" id="IPR029041">
    <property type="entry name" value="FAD-linked_oxidoreductase-like"/>
</dbReference>
<dbReference type="EMBL" id="LM655252">
    <property type="protein sequence ID" value="CDZ16486.1"/>
    <property type="molecule type" value="Genomic_DNA"/>
</dbReference>
<dbReference type="GO" id="GO:0005829">
    <property type="term" value="C:cytosol"/>
    <property type="evidence" value="ECO:0007669"/>
    <property type="project" value="TreeGrafter"/>
</dbReference>
<sequence length="280" mass="32212">MILTKLDISFEFFPPITKLGKKNLLISIDKLIKFNPKFFSITFGACGNKNTFDTVLKIKNKCLYVNIVPHLSCISIKRNELINLLYKYKVSGIKSIVVLRGDKYYNNYIAELHYANELIQFIRDESGNYFELIVGAYPEMHSEAFNFEKDLNNFANKMKVGANKAITQYFYDARAYFNFIECLKKIGFEKPIIPGIMPINNFNKISHFSNICGASIPRWICKKFEAYGDDNKSAIEFSKEIMIKICKNLIEGGAPGLHFYTLNNVEPSIAILHELKNIIY</sequence>
<comment type="catalytic activity">
    <reaction evidence="8">
        <text>(6S)-5-methyl-5,6,7,8-tetrahydrofolate + NAD(+) = (6R)-5,10-methylene-5,6,7,8-tetrahydrofolate + NADH + H(+)</text>
        <dbReference type="Rhea" id="RHEA:19821"/>
        <dbReference type="ChEBI" id="CHEBI:15378"/>
        <dbReference type="ChEBI" id="CHEBI:15636"/>
        <dbReference type="ChEBI" id="CHEBI:18608"/>
        <dbReference type="ChEBI" id="CHEBI:57540"/>
        <dbReference type="ChEBI" id="CHEBI:57945"/>
        <dbReference type="EC" id="1.5.1.54"/>
    </reaction>
    <physiologicalReaction direction="right-to-left" evidence="8">
        <dbReference type="Rhea" id="RHEA:19823"/>
    </physiologicalReaction>
</comment>
<dbReference type="HOGENOM" id="CLU_025841_0_2_6"/>
<evidence type="ECO:0000313" key="11">
    <source>
        <dbReference type="Proteomes" id="UP000032420"/>
    </source>
</evidence>
<proteinExistence type="inferred from homology"/>
<keyword evidence="6 9" id="KW-0560">Oxidoreductase</keyword>
<dbReference type="KEGG" id="eme:CEM_226"/>
<dbReference type="GO" id="GO:0106312">
    <property type="term" value="F:methylenetetrahydrofolate reductase (NADH) activity"/>
    <property type="evidence" value="ECO:0007669"/>
    <property type="project" value="UniProtKB-EC"/>
</dbReference>
<organism evidence="10 11">
    <name type="scientific">Candidatus Johnevansia muelleri</name>
    <dbReference type="NCBI Taxonomy" id="1495769"/>
    <lineage>
        <taxon>Bacteria</taxon>
        <taxon>Pseudomonadati</taxon>
        <taxon>Pseudomonadota</taxon>
        <taxon>Gammaproteobacteria</taxon>
        <taxon>Candidatus Johnevansiales</taxon>
        <taxon>Candidatus Johnevansiaceae</taxon>
        <taxon>Candidatus Johnevansia</taxon>
    </lineage>
</organism>
<comment type="pathway">
    <text evidence="7">Amino-acid biosynthesis; L-methionine biosynthesis via de novo pathway.</text>
</comment>
<evidence type="ECO:0000256" key="7">
    <source>
        <dbReference type="ARBA" id="ARBA00034478"/>
    </source>
</evidence>
<evidence type="ECO:0000256" key="3">
    <source>
        <dbReference type="ARBA" id="ARBA00006743"/>
    </source>
</evidence>
<evidence type="ECO:0000313" key="10">
    <source>
        <dbReference type="EMBL" id="CDZ16486.1"/>
    </source>
</evidence>
<dbReference type="AlphaFoldDB" id="A0A078KBI1"/>
<dbReference type="CDD" id="cd00537">
    <property type="entry name" value="MTHFR"/>
    <property type="match status" value="1"/>
</dbReference>
<keyword evidence="4 9" id="KW-0285">Flavoprotein</keyword>
<evidence type="ECO:0000256" key="9">
    <source>
        <dbReference type="RuleBase" id="RU003862"/>
    </source>
</evidence>
<evidence type="ECO:0000256" key="1">
    <source>
        <dbReference type="ARBA" id="ARBA00001974"/>
    </source>
</evidence>
<comment type="cofactor">
    <cofactor evidence="1 9">
        <name>FAD</name>
        <dbReference type="ChEBI" id="CHEBI:57692"/>
    </cofactor>
</comment>
<name>A0A078KBI1_9GAMM</name>